<dbReference type="InterPro" id="IPR000798">
    <property type="entry name" value="Ez/rad/moesin-like"/>
</dbReference>
<dbReference type="SMART" id="SM00295">
    <property type="entry name" value="B41"/>
    <property type="match status" value="1"/>
</dbReference>
<keyword evidence="7" id="KW-0965">Cell junction</keyword>
<keyword evidence="6" id="KW-1003">Cell membrane</keyword>
<dbReference type="Gene3D" id="1.20.5.450">
    <property type="match status" value="1"/>
</dbReference>
<dbReference type="SMART" id="SM01196">
    <property type="entry name" value="FERM_C"/>
    <property type="match status" value="1"/>
</dbReference>
<dbReference type="Pfam" id="PF09380">
    <property type="entry name" value="FERM_C"/>
    <property type="match status" value="1"/>
</dbReference>
<dbReference type="InterPro" id="IPR011259">
    <property type="entry name" value="ERM_C_dom"/>
</dbReference>
<keyword evidence="10" id="KW-0963">Cytoplasm</keyword>
<dbReference type="GO" id="GO:0005886">
    <property type="term" value="C:plasma membrane"/>
    <property type="evidence" value="ECO:0007669"/>
    <property type="project" value="UniProtKB-SubCell"/>
</dbReference>
<dbReference type="PRINTS" id="PR00935">
    <property type="entry name" value="BAND41"/>
</dbReference>
<dbReference type="Pfam" id="PF20492">
    <property type="entry name" value="ERM_helical"/>
    <property type="match status" value="1"/>
</dbReference>
<dbReference type="GO" id="GO:0005856">
    <property type="term" value="C:cytoskeleton"/>
    <property type="evidence" value="ECO:0007669"/>
    <property type="project" value="UniProtKB-SubCell"/>
</dbReference>
<feature type="region of interest" description="Disordered" evidence="12">
    <location>
        <begin position="428"/>
        <end position="480"/>
    </location>
</feature>
<dbReference type="CDD" id="cd14473">
    <property type="entry name" value="FERM_B-lobe"/>
    <property type="match status" value="1"/>
</dbReference>
<dbReference type="Gene3D" id="3.10.20.90">
    <property type="entry name" value="Phosphatidylinositol 3-kinase Catalytic Subunit, Chain A, domain 1"/>
    <property type="match status" value="1"/>
</dbReference>
<evidence type="ECO:0000256" key="6">
    <source>
        <dbReference type="ARBA" id="ARBA00022475"/>
    </source>
</evidence>
<dbReference type="RefSeq" id="XP_030758134.1">
    <property type="nucleotide sequence ID" value="XM_030902274.1"/>
</dbReference>
<evidence type="ECO:0000256" key="5">
    <source>
        <dbReference type="ARBA" id="ARBA00022025"/>
    </source>
</evidence>
<dbReference type="SUPFAM" id="SSF50729">
    <property type="entry name" value="PH domain-like"/>
    <property type="match status" value="1"/>
</dbReference>
<proteinExistence type="predicted"/>
<dbReference type="KEGG" id="soy:115883862"/>
<dbReference type="InterPro" id="IPR011993">
    <property type="entry name" value="PH-like_dom_sf"/>
</dbReference>
<keyword evidence="9" id="KW-0009">Actin-binding</keyword>
<reference evidence="15 16" key="1">
    <citation type="submission" date="2025-04" db="UniProtKB">
        <authorList>
            <consortium name="RefSeq"/>
        </authorList>
    </citation>
    <scope>IDENTIFICATION</scope>
    <source>
        <tissue evidence="15 16">Gonads</tissue>
    </source>
</reference>
<dbReference type="GO" id="GO:0030182">
    <property type="term" value="P:neuron differentiation"/>
    <property type="evidence" value="ECO:0007669"/>
    <property type="project" value="UniProtKB-ARBA"/>
</dbReference>
<dbReference type="Proteomes" id="UP000504635">
    <property type="component" value="Unplaced"/>
</dbReference>
<dbReference type="GO" id="GO:0005912">
    <property type="term" value="C:adherens junction"/>
    <property type="evidence" value="ECO:0007669"/>
    <property type="project" value="UniProtKB-SubCell"/>
</dbReference>
<dbReference type="GO" id="GO:0016028">
    <property type="term" value="C:rhabdomere"/>
    <property type="evidence" value="ECO:0007669"/>
    <property type="project" value="UniProtKB-SubCell"/>
</dbReference>
<dbReference type="InterPro" id="IPR008954">
    <property type="entry name" value="Moesin_tail_sf"/>
</dbReference>
<evidence type="ECO:0000256" key="8">
    <source>
        <dbReference type="ARBA" id="ARBA00023136"/>
    </source>
</evidence>
<dbReference type="Pfam" id="PF09379">
    <property type="entry name" value="FERM_N"/>
    <property type="match status" value="1"/>
</dbReference>
<dbReference type="AlphaFoldDB" id="A0A6J2Y4C5"/>
<dbReference type="InterPro" id="IPR011174">
    <property type="entry name" value="ERM"/>
</dbReference>
<evidence type="ECO:0000256" key="12">
    <source>
        <dbReference type="SAM" id="MobiDB-lite"/>
    </source>
</evidence>
<organism evidence="14 16">
    <name type="scientific">Sitophilus oryzae</name>
    <name type="common">Rice weevil</name>
    <name type="synonym">Curculio oryzae</name>
    <dbReference type="NCBI Taxonomy" id="7048"/>
    <lineage>
        <taxon>Eukaryota</taxon>
        <taxon>Metazoa</taxon>
        <taxon>Ecdysozoa</taxon>
        <taxon>Arthropoda</taxon>
        <taxon>Hexapoda</taxon>
        <taxon>Insecta</taxon>
        <taxon>Pterygota</taxon>
        <taxon>Neoptera</taxon>
        <taxon>Endopterygota</taxon>
        <taxon>Coleoptera</taxon>
        <taxon>Polyphaga</taxon>
        <taxon>Cucujiformia</taxon>
        <taxon>Curculionidae</taxon>
        <taxon>Dryophthorinae</taxon>
        <taxon>Sitophilus</taxon>
    </lineage>
</organism>
<evidence type="ECO:0000256" key="3">
    <source>
        <dbReference type="ARBA" id="ARBA00004245"/>
    </source>
</evidence>
<dbReference type="InterPro" id="IPR018980">
    <property type="entry name" value="FERM_PH-like_C"/>
</dbReference>
<accession>A0A6J2Y4C5</accession>
<feature type="domain" description="FERM" evidence="13">
    <location>
        <begin position="1"/>
        <end position="288"/>
    </location>
</feature>
<protein>
    <recommendedName>
        <fullName evidence="5">Moesin/ezrin/radixin homolog 1</fullName>
    </recommendedName>
</protein>
<dbReference type="InterPro" id="IPR019749">
    <property type="entry name" value="Band_41_domain"/>
</dbReference>
<evidence type="ECO:0000313" key="16">
    <source>
        <dbReference type="RefSeq" id="XP_030758136.1"/>
    </source>
</evidence>
<dbReference type="GO" id="GO:0009887">
    <property type="term" value="P:animal organ morphogenesis"/>
    <property type="evidence" value="ECO:0007669"/>
    <property type="project" value="UniProtKB-ARBA"/>
</dbReference>
<dbReference type="Pfam" id="PF00373">
    <property type="entry name" value="FERM_M"/>
    <property type="match status" value="1"/>
</dbReference>
<dbReference type="Gene3D" id="6.10.360.10">
    <property type="match status" value="1"/>
</dbReference>
<dbReference type="PROSITE" id="PS00661">
    <property type="entry name" value="FERM_2"/>
    <property type="match status" value="1"/>
</dbReference>
<dbReference type="InterPro" id="IPR019748">
    <property type="entry name" value="FERM_central"/>
</dbReference>
<dbReference type="GO" id="GO:0003779">
    <property type="term" value="F:actin binding"/>
    <property type="evidence" value="ECO:0007669"/>
    <property type="project" value="UniProtKB-KW"/>
</dbReference>
<comment type="subcellular location">
    <subcellularLocation>
        <location evidence="4">Cell junction</location>
        <location evidence="4">Adherens junction</location>
    </subcellularLocation>
    <subcellularLocation>
        <location evidence="2">Cell membrane</location>
        <topology evidence="2">Peripheral membrane protein</topology>
    </subcellularLocation>
    <subcellularLocation>
        <location evidence="1">Cell projection</location>
        <location evidence="1">Microvillus</location>
    </subcellularLocation>
    <subcellularLocation>
        <location evidence="11">Cell projection</location>
        <location evidence="11">Rhabdomere</location>
    </subcellularLocation>
    <subcellularLocation>
        <location evidence="3">Cytoplasm</location>
        <location evidence="3">Cytoskeleton</location>
    </subcellularLocation>
</comment>
<evidence type="ECO:0000256" key="1">
    <source>
        <dbReference type="ARBA" id="ARBA00004105"/>
    </source>
</evidence>
<dbReference type="PRINTS" id="PR00661">
    <property type="entry name" value="ERMFAMILY"/>
</dbReference>
<evidence type="ECO:0000256" key="9">
    <source>
        <dbReference type="ARBA" id="ARBA00023203"/>
    </source>
</evidence>
<dbReference type="PANTHER" id="PTHR23281">
    <property type="entry name" value="MERLIN/MOESIN/EZRIN/RADIXIN"/>
    <property type="match status" value="1"/>
</dbReference>
<dbReference type="PROSITE" id="PS50057">
    <property type="entry name" value="FERM_3"/>
    <property type="match status" value="1"/>
</dbReference>
<dbReference type="OrthoDB" id="6018897at2759"/>
<name>A0A6J2Y4C5_SITOR</name>
<dbReference type="Pfam" id="PF00769">
    <property type="entry name" value="ERM_C"/>
    <property type="match status" value="1"/>
</dbReference>
<evidence type="ECO:0000256" key="2">
    <source>
        <dbReference type="ARBA" id="ARBA00004202"/>
    </source>
</evidence>
<keyword evidence="14" id="KW-1185">Reference proteome</keyword>
<dbReference type="GeneID" id="115883862"/>
<gene>
    <name evidence="15 16" type="primary">LOC115883862</name>
</gene>
<evidence type="ECO:0000256" key="4">
    <source>
        <dbReference type="ARBA" id="ARBA00004536"/>
    </source>
</evidence>
<dbReference type="InterPro" id="IPR046810">
    <property type="entry name" value="ERM_helical"/>
</dbReference>
<evidence type="ECO:0000256" key="7">
    <source>
        <dbReference type="ARBA" id="ARBA00022949"/>
    </source>
</evidence>
<dbReference type="RefSeq" id="XP_030758136.1">
    <property type="nucleotide sequence ID" value="XM_030902276.1"/>
</dbReference>
<keyword evidence="8" id="KW-0472">Membrane</keyword>
<dbReference type="InterPro" id="IPR014352">
    <property type="entry name" value="FERM/acyl-CoA-bd_prot_sf"/>
</dbReference>
<evidence type="ECO:0000313" key="14">
    <source>
        <dbReference type="Proteomes" id="UP000504635"/>
    </source>
</evidence>
<dbReference type="GO" id="GO:0005902">
    <property type="term" value="C:microvillus"/>
    <property type="evidence" value="ECO:0007669"/>
    <property type="project" value="UniProtKB-SubCell"/>
</dbReference>
<dbReference type="PIRSF" id="PIRSF002305">
    <property type="entry name" value="ERM"/>
    <property type="match status" value="1"/>
</dbReference>
<dbReference type="SUPFAM" id="SSF54236">
    <property type="entry name" value="Ubiquitin-like"/>
    <property type="match status" value="1"/>
</dbReference>
<evidence type="ECO:0000259" key="13">
    <source>
        <dbReference type="PROSITE" id="PS50057"/>
    </source>
</evidence>
<dbReference type="Gene3D" id="2.30.29.30">
    <property type="entry name" value="Pleckstrin-homology domain (PH domain)/Phosphotyrosine-binding domain (PTB)"/>
    <property type="match status" value="1"/>
</dbReference>
<dbReference type="Gene3D" id="1.20.80.10">
    <property type="match status" value="1"/>
</dbReference>
<dbReference type="InterPro" id="IPR029071">
    <property type="entry name" value="Ubiquitin-like_domsf"/>
</dbReference>
<evidence type="ECO:0000256" key="11">
    <source>
        <dbReference type="ARBA" id="ARBA00043944"/>
    </source>
</evidence>
<dbReference type="InterPro" id="IPR019747">
    <property type="entry name" value="FERM_CS"/>
</dbReference>
<dbReference type="InterPro" id="IPR000299">
    <property type="entry name" value="FERM_domain"/>
</dbReference>
<dbReference type="InterPro" id="IPR018979">
    <property type="entry name" value="FERM_N"/>
</dbReference>
<evidence type="ECO:0000313" key="15">
    <source>
        <dbReference type="RefSeq" id="XP_030758134.1"/>
    </source>
</evidence>
<dbReference type="InterPro" id="IPR035963">
    <property type="entry name" value="FERM_2"/>
</dbReference>
<sequence length="561" mass="67184">MKLKVRTPSHDIDLEAVPKTTGRELFNTLCRSLGIQETWWFGLCYKGTENEDVWIDKSKKTLNYLQRYLGNVRFSVKYYPEDVSELIEFVTIEYFFNHVKSIIINDEIFCPADTSVLLVSYALQAKYGDYNKSDFNEDFLKKQTLLPERVIKQHKMDPAEWENNIVNMWLKHRGLDKEEAMLEYLKLVQNLEMYGVTYFSIRNAKGSDLLLGVTSLGLNIYKQEDRLNPTTSFPWSEIKNLKIRGTKFIIKPTDKSGKNFTIHTTNEKISKIILTLGIGNHELYVSRRKPDTPEIVKMKEKANEVRKTKVLIRQKYNNERVAREEAERRETLYKQELEELKLQMEQKEANLANAERTIRKLQEQLEDLKRSKEELEFQRRELQDMMQRLEEMKNLEAAEKQKLEEEIRNKHAEVEKIQWEVTRKDEETRKLQEEVEEARRREEEARRRQEEERAQREEERRIEEEERRRKELEEASRTEKELEVLPNADNTLPEFKQVNDQLKEQLKLLQQQLVDTRNSTEETELERIHRINLAQGRDKFKTLRDIRKGNTIRRVEMFENM</sequence>
<keyword evidence="10" id="KW-0206">Cytoskeleton</keyword>
<dbReference type="SUPFAM" id="SSF47031">
    <property type="entry name" value="Second domain of FERM"/>
    <property type="match status" value="1"/>
</dbReference>
<evidence type="ECO:0000256" key="10">
    <source>
        <dbReference type="ARBA" id="ARBA00023212"/>
    </source>
</evidence>